<evidence type="ECO:0000313" key="2">
    <source>
        <dbReference type="EMBL" id="GFA58408.1"/>
    </source>
</evidence>
<gene>
    <name evidence="2" type="ORF">Tci_630380</name>
</gene>
<feature type="region of interest" description="Disordered" evidence="1">
    <location>
        <begin position="55"/>
        <end position="88"/>
    </location>
</feature>
<dbReference type="AlphaFoldDB" id="A0A699JUB8"/>
<dbReference type="EMBL" id="BKCJ010449868">
    <property type="protein sequence ID" value="GFA58408.1"/>
    <property type="molecule type" value="Genomic_DNA"/>
</dbReference>
<feature type="compositionally biased region" description="Acidic residues" evidence="1">
    <location>
        <begin position="75"/>
        <end position="88"/>
    </location>
</feature>
<evidence type="ECO:0000256" key="1">
    <source>
        <dbReference type="SAM" id="MobiDB-lite"/>
    </source>
</evidence>
<organism evidence="2">
    <name type="scientific">Tanacetum cinerariifolium</name>
    <name type="common">Dalmatian daisy</name>
    <name type="synonym">Chrysanthemum cinerariifolium</name>
    <dbReference type="NCBI Taxonomy" id="118510"/>
    <lineage>
        <taxon>Eukaryota</taxon>
        <taxon>Viridiplantae</taxon>
        <taxon>Streptophyta</taxon>
        <taxon>Embryophyta</taxon>
        <taxon>Tracheophyta</taxon>
        <taxon>Spermatophyta</taxon>
        <taxon>Magnoliopsida</taxon>
        <taxon>eudicotyledons</taxon>
        <taxon>Gunneridae</taxon>
        <taxon>Pentapetalae</taxon>
        <taxon>asterids</taxon>
        <taxon>campanulids</taxon>
        <taxon>Asterales</taxon>
        <taxon>Asteraceae</taxon>
        <taxon>Asteroideae</taxon>
        <taxon>Anthemideae</taxon>
        <taxon>Anthemidinae</taxon>
        <taxon>Tanacetum</taxon>
    </lineage>
</organism>
<sequence length="88" mass="9368">MVRLHGLGTYTDDQIMAMVRRGKQRGHIPGVGRVLAGKGKDILDVSVPRCNHTFDIQSQHESGSDSGCGAGEDDKLGDDENASDDADS</sequence>
<comment type="caution">
    <text evidence="2">The sequence shown here is derived from an EMBL/GenBank/DDBJ whole genome shotgun (WGS) entry which is preliminary data.</text>
</comment>
<protein>
    <recommendedName>
        <fullName evidence="3">F-box domain, leucine-rich repeat domain, L domain-like protein</fullName>
    </recommendedName>
</protein>
<name>A0A699JUB8_TANCI</name>
<proteinExistence type="predicted"/>
<reference evidence="2" key="1">
    <citation type="journal article" date="2019" name="Sci. Rep.">
        <title>Draft genome of Tanacetum cinerariifolium, the natural source of mosquito coil.</title>
        <authorList>
            <person name="Yamashiro T."/>
            <person name="Shiraishi A."/>
            <person name="Satake H."/>
            <person name="Nakayama K."/>
        </authorList>
    </citation>
    <scope>NUCLEOTIDE SEQUENCE</scope>
</reference>
<accession>A0A699JUB8</accession>
<evidence type="ECO:0008006" key="3">
    <source>
        <dbReference type="Google" id="ProtNLM"/>
    </source>
</evidence>
<feature type="compositionally biased region" description="Polar residues" evidence="1">
    <location>
        <begin position="55"/>
        <end position="65"/>
    </location>
</feature>